<keyword evidence="2" id="KW-1185">Reference proteome</keyword>
<comment type="caution">
    <text evidence="1">The sequence shown here is derived from an EMBL/GenBank/DDBJ whole genome shotgun (WGS) entry which is preliminary data.</text>
</comment>
<evidence type="ECO:0000313" key="1">
    <source>
        <dbReference type="EMBL" id="RFU30771.1"/>
    </source>
</evidence>
<accession>A0A3E2HCA3</accession>
<reference evidence="1 2" key="1">
    <citation type="submission" date="2018-05" db="EMBL/GenBank/DDBJ databases">
        <title>Draft genome sequence of Scytalidium lignicola DSM 105466, a ubiquitous saprotrophic fungus.</title>
        <authorList>
            <person name="Buettner E."/>
            <person name="Gebauer A.M."/>
            <person name="Hofrichter M."/>
            <person name="Liers C."/>
            <person name="Kellner H."/>
        </authorList>
    </citation>
    <scope>NUCLEOTIDE SEQUENCE [LARGE SCALE GENOMIC DNA]</scope>
    <source>
        <strain evidence="1 2">DSM 105466</strain>
    </source>
</reference>
<evidence type="ECO:0008006" key="3">
    <source>
        <dbReference type="Google" id="ProtNLM"/>
    </source>
</evidence>
<sequence length="364" mass="41094">MNSSRQKACTSYGELGQRRRVLPHPTATPYNSWLLATKSTSPAQENVFRQSEPLTQQVADHVAVNSPSVSANPLTMPLSITGPYQLLDSLQPSVDRSDNSQLLLLPTEQWPNSDCQLIEQEPGLVLDSEVIQDDMPDDISWSNYQFDISMDLEGPFGFGASDRPPRTSSEPGIPPPLAQSYSHYDKRTLLYSLQALTLYSILLGSDTHRFCDDLNFMLVIATGEIAAKVYNDGYLLSNDEFPSWSDWIYTESRTRMLILLHLLEILFDIRINRSRTTPCSVLDSISLPSTKRLWQADTESIWEAEYRAYLATRKSQHGLKVGHLRKSRKLDIDAMESDLMCDLLSWSRDLDSFGSTLLMAVSEF</sequence>
<feature type="non-terminal residue" evidence="1">
    <location>
        <position position="364"/>
    </location>
</feature>
<dbReference type="AlphaFoldDB" id="A0A3E2HCA3"/>
<feature type="non-terminal residue" evidence="1">
    <location>
        <position position="1"/>
    </location>
</feature>
<dbReference type="OrthoDB" id="3553893at2759"/>
<dbReference type="EMBL" id="NCSJ02000092">
    <property type="protein sequence ID" value="RFU30771.1"/>
    <property type="molecule type" value="Genomic_DNA"/>
</dbReference>
<protein>
    <recommendedName>
        <fullName evidence="3">Transcription factor domain-containing protein</fullName>
    </recommendedName>
</protein>
<proteinExistence type="predicted"/>
<name>A0A3E2HCA3_SCYLI</name>
<dbReference type="Proteomes" id="UP000258309">
    <property type="component" value="Unassembled WGS sequence"/>
</dbReference>
<gene>
    <name evidence="1" type="ORF">B7463_g5566</name>
</gene>
<organism evidence="1 2">
    <name type="scientific">Scytalidium lignicola</name>
    <name type="common">Hyphomycete</name>
    <dbReference type="NCBI Taxonomy" id="5539"/>
    <lineage>
        <taxon>Eukaryota</taxon>
        <taxon>Fungi</taxon>
        <taxon>Dikarya</taxon>
        <taxon>Ascomycota</taxon>
        <taxon>Pezizomycotina</taxon>
        <taxon>Leotiomycetes</taxon>
        <taxon>Leotiomycetes incertae sedis</taxon>
        <taxon>Scytalidium</taxon>
    </lineage>
</organism>
<evidence type="ECO:0000313" key="2">
    <source>
        <dbReference type="Proteomes" id="UP000258309"/>
    </source>
</evidence>